<keyword evidence="1" id="KW-0472">Membrane</keyword>
<evidence type="ECO:0000313" key="2">
    <source>
        <dbReference type="EMBL" id="WVX84419.1"/>
    </source>
</evidence>
<dbReference type="Pfam" id="PF09911">
    <property type="entry name" value="DUF2140"/>
    <property type="match status" value="1"/>
</dbReference>
<accession>A0ABZ2CKT2</accession>
<reference evidence="2 3" key="1">
    <citation type="submission" date="2023-10" db="EMBL/GenBank/DDBJ databases">
        <title>Niallia locisalis sp.nov. isolated from a salt pond sample.</title>
        <authorList>
            <person name="Li X.-J."/>
            <person name="Dong L."/>
        </authorList>
    </citation>
    <scope>NUCLEOTIDE SEQUENCE [LARGE SCALE GENOMIC DNA]</scope>
    <source>
        <strain evidence="2 3">DSM 29761</strain>
    </source>
</reference>
<protein>
    <submittedName>
        <fullName evidence="2">YpmS family protein</fullName>
    </submittedName>
</protein>
<dbReference type="InterPro" id="IPR018672">
    <property type="entry name" value="DUF2140"/>
</dbReference>
<dbReference type="RefSeq" id="WP_338453293.1">
    <property type="nucleotide sequence ID" value="NZ_CP137640.1"/>
</dbReference>
<keyword evidence="1" id="KW-1133">Transmembrane helix</keyword>
<keyword evidence="3" id="KW-1185">Reference proteome</keyword>
<evidence type="ECO:0000313" key="3">
    <source>
        <dbReference type="Proteomes" id="UP001357223"/>
    </source>
</evidence>
<sequence>MRWKRLFYLLLGINGAVLIVIFVFGALLFSRSAEDVMPPKQTLDQNDVYFQVRTNKQDLNKVINHYLEEELSGKIDYKLILTDEVELYGSLPVFSSEVEMKMTFEPHALENGDIELEQKTMSIGKLSLPVPLVLEFIKDSYEVPEWVVIQPDKEKIYLSLQNMKLKSNFKVRVEEFQLKNDDILFSLRVPMNESMNR</sequence>
<dbReference type="EMBL" id="CP137640">
    <property type="protein sequence ID" value="WVX84419.1"/>
    <property type="molecule type" value="Genomic_DNA"/>
</dbReference>
<proteinExistence type="predicted"/>
<feature type="transmembrane region" description="Helical" evidence="1">
    <location>
        <begin position="6"/>
        <end position="29"/>
    </location>
</feature>
<evidence type="ECO:0000256" key="1">
    <source>
        <dbReference type="SAM" id="Phobius"/>
    </source>
</evidence>
<dbReference type="Proteomes" id="UP001357223">
    <property type="component" value="Chromosome"/>
</dbReference>
<name>A0ABZ2CKT2_9BACI</name>
<keyword evidence="1" id="KW-0812">Transmembrane</keyword>
<gene>
    <name evidence="2" type="ORF">R4Z09_16925</name>
</gene>
<organism evidence="2 3">
    <name type="scientific">Niallia oryzisoli</name>
    <dbReference type="NCBI Taxonomy" id="1737571"/>
    <lineage>
        <taxon>Bacteria</taxon>
        <taxon>Bacillati</taxon>
        <taxon>Bacillota</taxon>
        <taxon>Bacilli</taxon>
        <taxon>Bacillales</taxon>
        <taxon>Bacillaceae</taxon>
        <taxon>Niallia</taxon>
    </lineage>
</organism>